<gene>
    <name evidence="2" type="ORF">VNO77_03661</name>
</gene>
<dbReference type="Proteomes" id="UP001367508">
    <property type="component" value="Unassembled WGS sequence"/>
</dbReference>
<comment type="caution">
    <text evidence="2">The sequence shown here is derived from an EMBL/GenBank/DDBJ whole genome shotgun (WGS) entry which is preliminary data.</text>
</comment>
<keyword evidence="3" id="KW-1185">Reference proteome</keyword>
<sequence>MNILEGPSPRRIYLEREGTRFRDWLKAMQSHDLSYMAWLYWATTYDRVLVQERGMGGLDPGCRGSSDDSPTRASPHESCMSRQKVTPFYFQYIQDSNTTSNDAVRGHVRERFDLGIVHACCAGIVWEFLELVEGKMVISGMLIKWGIIPKIRHLGLEGRTTSLQTSALSTRPGAHYRALPQLLGSKFVLAHQPINKCLTWTSCWVHLDPVPDLPARLHEALEDYLMPRGHRCLAPNNLMIPSRSQILVYHHVTTSHSDRAEAGAMRLWTSFPCRCSSDELDSSSSESASPTSFLDPSVSSSWAKSSLLGFVLNFSDLPRFSENMELFSPSQETLFSAQNSPKKKKPTPAPSFSFYL</sequence>
<protein>
    <submittedName>
        <fullName evidence="2">Uncharacterized protein</fullName>
    </submittedName>
</protein>
<dbReference type="AlphaFoldDB" id="A0AAN9MVX9"/>
<feature type="region of interest" description="Disordered" evidence="1">
    <location>
        <begin position="335"/>
        <end position="356"/>
    </location>
</feature>
<evidence type="ECO:0000313" key="2">
    <source>
        <dbReference type="EMBL" id="KAK7361591.1"/>
    </source>
</evidence>
<evidence type="ECO:0000313" key="3">
    <source>
        <dbReference type="Proteomes" id="UP001367508"/>
    </source>
</evidence>
<organism evidence="2 3">
    <name type="scientific">Canavalia gladiata</name>
    <name type="common">Sword bean</name>
    <name type="synonym">Dolichos gladiatus</name>
    <dbReference type="NCBI Taxonomy" id="3824"/>
    <lineage>
        <taxon>Eukaryota</taxon>
        <taxon>Viridiplantae</taxon>
        <taxon>Streptophyta</taxon>
        <taxon>Embryophyta</taxon>
        <taxon>Tracheophyta</taxon>
        <taxon>Spermatophyta</taxon>
        <taxon>Magnoliopsida</taxon>
        <taxon>eudicotyledons</taxon>
        <taxon>Gunneridae</taxon>
        <taxon>Pentapetalae</taxon>
        <taxon>rosids</taxon>
        <taxon>fabids</taxon>
        <taxon>Fabales</taxon>
        <taxon>Fabaceae</taxon>
        <taxon>Papilionoideae</taxon>
        <taxon>50 kb inversion clade</taxon>
        <taxon>NPAAA clade</taxon>
        <taxon>indigoferoid/millettioid clade</taxon>
        <taxon>Phaseoleae</taxon>
        <taxon>Canavalia</taxon>
    </lineage>
</organism>
<reference evidence="2 3" key="1">
    <citation type="submission" date="2024-01" db="EMBL/GenBank/DDBJ databases">
        <title>The genomes of 5 underutilized Papilionoideae crops provide insights into root nodulation and disease resistanc.</title>
        <authorList>
            <person name="Jiang F."/>
        </authorList>
    </citation>
    <scope>NUCLEOTIDE SEQUENCE [LARGE SCALE GENOMIC DNA]</scope>
    <source>
        <strain evidence="2">LVBAO_FW01</strain>
        <tissue evidence="2">Leaves</tissue>
    </source>
</reference>
<accession>A0AAN9MVX9</accession>
<evidence type="ECO:0000256" key="1">
    <source>
        <dbReference type="SAM" id="MobiDB-lite"/>
    </source>
</evidence>
<proteinExistence type="predicted"/>
<dbReference type="EMBL" id="JAYMYQ010000001">
    <property type="protein sequence ID" value="KAK7361591.1"/>
    <property type="molecule type" value="Genomic_DNA"/>
</dbReference>
<feature type="region of interest" description="Disordered" evidence="1">
    <location>
        <begin position="59"/>
        <end position="79"/>
    </location>
</feature>
<name>A0AAN9MVX9_CANGL</name>